<sequence>MPEAYAPSLGAGLTLLILFGLSSTSAKIFGTLIATLVAGCLVLRFQYPCHSPSSLMQVVDRARALFDKCLTTHAFDEGEYDRYKASLQQIVADASGIASRTYHNPYRRRSRHHDYRKRCLFLWKRLKDIVECHCEIQLLMRDLEICLMRASHSRAEFEIQRIPRLTRSNSEVLRVADGHSVDMAADTLV</sequence>
<dbReference type="GeneID" id="66069375"/>
<evidence type="ECO:0000313" key="1">
    <source>
        <dbReference type="EMBL" id="KAG7098338.1"/>
    </source>
</evidence>
<name>A0A9P8AEB4_9AGAR</name>
<reference evidence="1" key="1">
    <citation type="journal article" date="2021" name="Genome Biol. Evol.">
        <title>The assembled and annotated genome of the fairy-ring fungus Marasmius oreades.</title>
        <authorList>
            <person name="Hiltunen M."/>
            <person name="Ament-Velasquez S.L."/>
            <person name="Johannesson H."/>
        </authorList>
    </citation>
    <scope>NUCLEOTIDE SEQUENCE</scope>
    <source>
        <strain evidence="1">03SP1</strain>
    </source>
</reference>
<dbReference type="EMBL" id="CM032181">
    <property type="protein sequence ID" value="KAG7098338.1"/>
    <property type="molecule type" value="Genomic_DNA"/>
</dbReference>
<protein>
    <submittedName>
        <fullName evidence="1">Uncharacterized protein</fullName>
    </submittedName>
</protein>
<evidence type="ECO:0000313" key="2">
    <source>
        <dbReference type="Proteomes" id="UP001049176"/>
    </source>
</evidence>
<gene>
    <name evidence="1" type="ORF">E1B28_000299</name>
</gene>
<accession>A0A9P8AEB4</accession>
<proteinExistence type="predicted"/>
<dbReference type="KEGG" id="more:E1B28_000299"/>
<dbReference type="Proteomes" id="UP001049176">
    <property type="component" value="Chromosome 1"/>
</dbReference>
<comment type="caution">
    <text evidence="1">The sequence shown here is derived from an EMBL/GenBank/DDBJ whole genome shotgun (WGS) entry which is preliminary data.</text>
</comment>
<organism evidence="1 2">
    <name type="scientific">Marasmius oreades</name>
    <name type="common">fairy-ring Marasmius</name>
    <dbReference type="NCBI Taxonomy" id="181124"/>
    <lineage>
        <taxon>Eukaryota</taxon>
        <taxon>Fungi</taxon>
        <taxon>Dikarya</taxon>
        <taxon>Basidiomycota</taxon>
        <taxon>Agaricomycotina</taxon>
        <taxon>Agaricomycetes</taxon>
        <taxon>Agaricomycetidae</taxon>
        <taxon>Agaricales</taxon>
        <taxon>Marasmiineae</taxon>
        <taxon>Marasmiaceae</taxon>
        <taxon>Marasmius</taxon>
    </lineage>
</organism>
<dbReference type="OrthoDB" id="3092782at2759"/>
<dbReference type="RefSeq" id="XP_043014808.1">
    <property type="nucleotide sequence ID" value="XM_043146108.1"/>
</dbReference>
<keyword evidence="2" id="KW-1185">Reference proteome</keyword>
<dbReference type="AlphaFoldDB" id="A0A9P8AEB4"/>